<name>A0A820D8U4_9BILA</name>
<dbReference type="PANTHER" id="PTHR21301:SF10">
    <property type="entry name" value="REVERSE TRANSCRIPTASE DOMAIN-CONTAINING PROTEIN"/>
    <property type="match status" value="1"/>
</dbReference>
<accession>A0A820D8U4</accession>
<dbReference type="Proteomes" id="UP000663842">
    <property type="component" value="Unassembled WGS sequence"/>
</dbReference>
<evidence type="ECO:0000313" key="2">
    <source>
        <dbReference type="EMBL" id="CAF4223539.1"/>
    </source>
</evidence>
<feature type="region of interest" description="Disordered" evidence="1">
    <location>
        <begin position="241"/>
        <end position="280"/>
    </location>
</feature>
<dbReference type="AlphaFoldDB" id="A0A820D8U4"/>
<evidence type="ECO:0000313" key="3">
    <source>
        <dbReference type="Proteomes" id="UP000663842"/>
    </source>
</evidence>
<evidence type="ECO:0000256" key="1">
    <source>
        <dbReference type="SAM" id="MobiDB-lite"/>
    </source>
</evidence>
<dbReference type="EMBL" id="CAJOBF010007093">
    <property type="protein sequence ID" value="CAF4223539.1"/>
    <property type="molecule type" value="Genomic_DNA"/>
</dbReference>
<feature type="compositionally biased region" description="Acidic residues" evidence="1">
    <location>
        <begin position="265"/>
        <end position="280"/>
    </location>
</feature>
<reference evidence="2" key="1">
    <citation type="submission" date="2021-02" db="EMBL/GenBank/DDBJ databases">
        <authorList>
            <person name="Nowell W R."/>
        </authorList>
    </citation>
    <scope>NUCLEOTIDE SEQUENCE</scope>
</reference>
<sequence>MQNNISKSDDCFTLNNNTGIQCHTQQLTTSNSFVHSIFNNEQIDTLLKRWHQLQQDKTQCQHNDVNQIKKEDIEYKLKELELQEEVQYKLLEKLLEKPFKRQVDLKPLYLIEFLKYYEQNEQRKYNELLKELEKYKPEGQSNQSDQELTCRNCQLIQPPPDKDHHILVCCYHQFGSFSQASFVDNNNVLDDDMVEQSTFNHPIMMPPTMTRDITPHYFDSNNSGMSPASMKTHSCTVQSSTLLDDNTHENGEFNVNNTKAMNDKQEDDDDEYQDIDDDDDVNDKAQELKDLDWDDLPNFIRHLDYNQLKADDCHKANSENRTILSIRRKMVANNMILRLPYKGTPFYIGSKNDFQEKEVAYITQTSTWVLLHKLDGGHQNVSQLCLTKILEEIETKLSHLLDSKYINEEEIPVRPITVCNDGPTMNIVRYITPLLWSIFDQATNCRRFQNGSIDVIHGIEKYAQMGHLKPGTLFVTFNMDELTTSFLHDQTMSTLQRLLIEQLQDKTIDGLTIDIILQLVHLVLKNQFCVYNNGLYQQIHGGASGLPLTMLLTYVNLFYGQDSELMKTIKEKDEFFGRYREQAILTWHGSKDEFCTLIKKSIHVEHTRHLVTMSIGSTVHFHDVEISHSKNDVLESKVYYDPNIDTLPNVSDEPMENKSKQLHAVLYRAVQCCSSVMKFHHERRHIQFSFLTSGSTSEFIQSSIEHFFLEFGLSKRSFSCVLNEDEYRRLCQRIIQDTELQ</sequence>
<protein>
    <recommendedName>
        <fullName evidence="4">Reverse transcriptase domain-containing protein</fullName>
    </recommendedName>
</protein>
<gene>
    <name evidence="2" type="ORF">UXM345_LOCUS29239</name>
</gene>
<dbReference type="PANTHER" id="PTHR21301">
    <property type="entry name" value="REVERSE TRANSCRIPTASE"/>
    <property type="match status" value="1"/>
</dbReference>
<organism evidence="2 3">
    <name type="scientific">Rotaria magnacalcarata</name>
    <dbReference type="NCBI Taxonomy" id="392030"/>
    <lineage>
        <taxon>Eukaryota</taxon>
        <taxon>Metazoa</taxon>
        <taxon>Spiralia</taxon>
        <taxon>Gnathifera</taxon>
        <taxon>Rotifera</taxon>
        <taxon>Eurotatoria</taxon>
        <taxon>Bdelloidea</taxon>
        <taxon>Philodinida</taxon>
        <taxon>Philodinidae</taxon>
        <taxon>Rotaria</taxon>
    </lineage>
</organism>
<proteinExistence type="predicted"/>
<comment type="caution">
    <text evidence="2">The sequence shown here is derived from an EMBL/GenBank/DDBJ whole genome shotgun (WGS) entry which is preliminary data.</text>
</comment>
<evidence type="ECO:0008006" key="4">
    <source>
        <dbReference type="Google" id="ProtNLM"/>
    </source>
</evidence>